<keyword evidence="17" id="KW-0998">Cell outer membrane</keyword>
<dbReference type="Pfam" id="PF02253">
    <property type="entry name" value="PLA1"/>
    <property type="match status" value="1"/>
</dbReference>
<feature type="binding site" description="in dimeric form" evidence="20">
    <location>
        <position position="171"/>
    </location>
    <ligand>
        <name>Ca(2+)</name>
        <dbReference type="ChEBI" id="CHEBI:29108"/>
        <label>1</label>
    </ligand>
</feature>
<evidence type="ECO:0000256" key="3">
    <source>
        <dbReference type="ARBA" id="ARBA00004571"/>
    </source>
</evidence>
<evidence type="ECO:0000256" key="19">
    <source>
        <dbReference type="PIRSR" id="PIRSR603187-1"/>
    </source>
</evidence>
<dbReference type="PRINTS" id="PR01486">
    <property type="entry name" value="PHPHLIPASEA1"/>
</dbReference>
<name>S7VAF7_DESML</name>
<dbReference type="CDD" id="cd00541">
    <property type="entry name" value="OMPLA"/>
    <property type="match status" value="1"/>
</dbReference>
<protein>
    <recommendedName>
        <fullName evidence="18">Phosphatidylcholine 1-acylhydrolase</fullName>
        <ecNumber evidence="6">3.1.1.32</ecNumber>
        <ecNumber evidence="7">3.1.1.4</ecNumber>
    </recommendedName>
</protein>
<dbReference type="STRING" id="897.B2D07_00135"/>
<keyword evidence="13 20" id="KW-0106">Calcium</keyword>
<feature type="active site" description="Nucleophile" evidence="19">
    <location>
        <position position="210"/>
    </location>
</feature>
<feature type="binding site" description="in dimeric form" evidence="20">
    <location>
        <position position="213"/>
    </location>
    <ligand>
        <name>Ca(2+)</name>
        <dbReference type="ChEBI" id="CHEBI:29108"/>
        <label>1</label>
    </ligand>
</feature>
<keyword evidence="14" id="KW-0442">Lipid degradation</keyword>
<evidence type="ECO:0000256" key="5">
    <source>
        <dbReference type="ARBA" id="ARBA00011702"/>
    </source>
</evidence>
<dbReference type="GO" id="GO:0004623">
    <property type="term" value="F:phospholipase A2 activity"/>
    <property type="evidence" value="ECO:0007669"/>
    <property type="project" value="UniProtKB-EC"/>
</dbReference>
<evidence type="ECO:0000313" key="22">
    <source>
        <dbReference type="EMBL" id="EPR41493.1"/>
    </source>
</evidence>
<evidence type="ECO:0000256" key="10">
    <source>
        <dbReference type="ARBA" id="ARBA00022723"/>
    </source>
</evidence>
<dbReference type="EMBL" id="ATHJ01000075">
    <property type="protein sequence ID" value="EPR41493.1"/>
    <property type="molecule type" value="Genomic_DNA"/>
</dbReference>
<evidence type="ECO:0000256" key="17">
    <source>
        <dbReference type="ARBA" id="ARBA00023237"/>
    </source>
</evidence>
<dbReference type="RefSeq" id="WP_020876469.1">
    <property type="nucleotide sequence ID" value="NZ_ATHJ01000075.1"/>
</dbReference>
<evidence type="ECO:0000256" key="14">
    <source>
        <dbReference type="ARBA" id="ARBA00022963"/>
    </source>
</evidence>
<evidence type="ECO:0000256" key="6">
    <source>
        <dbReference type="ARBA" id="ARBA00013179"/>
    </source>
</evidence>
<evidence type="ECO:0000256" key="16">
    <source>
        <dbReference type="ARBA" id="ARBA00023136"/>
    </source>
</evidence>
<feature type="binding site" description="in dimeric form" evidence="20">
    <location>
        <position position="218"/>
    </location>
    <ligand>
        <name>Ca(2+)</name>
        <dbReference type="ChEBI" id="CHEBI:29108"/>
        <label>1</label>
    </ligand>
</feature>
<evidence type="ECO:0000256" key="13">
    <source>
        <dbReference type="ARBA" id="ARBA00022837"/>
    </source>
</evidence>
<keyword evidence="23" id="KW-1185">Reference proteome</keyword>
<keyword evidence="11 21" id="KW-0732">Signal</keyword>
<keyword evidence="15" id="KW-0443">Lipid metabolism</keyword>
<evidence type="ECO:0000256" key="21">
    <source>
        <dbReference type="SAM" id="SignalP"/>
    </source>
</evidence>
<evidence type="ECO:0000256" key="2">
    <source>
        <dbReference type="ARBA" id="ARBA00001604"/>
    </source>
</evidence>
<feature type="binding site" description="in dimeric form" evidence="20">
    <location>
        <position position="253"/>
    </location>
    <ligand>
        <name>Ca(2+)</name>
        <dbReference type="ChEBI" id="CHEBI:29108"/>
        <label>1</label>
    </ligand>
</feature>
<evidence type="ECO:0000256" key="1">
    <source>
        <dbReference type="ARBA" id="ARBA00000111"/>
    </source>
</evidence>
<keyword evidence="8" id="KW-1134">Transmembrane beta strand</keyword>
<keyword evidence="16" id="KW-0472">Membrane</keyword>
<dbReference type="Gene3D" id="2.40.230.10">
    <property type="entry name" value="Phospholipase A1"/>
    <property type="match status" value="1"/>
</dbReference>
<comment type="subunit">
    <text evidence="5">Homodimer; dimerization is reversible, and the dimeric form is the active one.</text>
</comment>
<comment type="catalytic activity">
    <reaction evidence="2">
        <text>a 1,2-diacyl-sn-glycero-3-phosphocholine + H2O = a 1-acyl-sn-glycero-3-phosphocholine + a fatty acid + H(+)</text>
        <dbReference type="Rhea" id="RHEA:15801"/>
        <dbReference type="ChEBI" id="CHEBI:15377"/>
        <dbReference type="ChEBI" id="CHEBI:15378"/>
        <dbReference type="ChEBI" id="CHEBI:28868"/>
        <dbReference type="ChEBI" id="CHEBI:57643"/>
        <dbReference type="ChEBI" id="CHEBI:58168"/>
        <dbReference type="EC" id="3.1.1.4"/>
    </reaction>
</comment>
<keyword evidence="12" id="KW-0378">Hydrolase</keyword>
<comment type="subcellular location">
    <subcellularLocation>
        <location evidence="3">Cell outer membrane</location>
        <topology evidence="3">Multi-pass membrane protein</topology>
    </subcellularLocation>
</comment>
<dbReference type="GO" id="GO:0016042">
    <property type="term" value="P:lipid catabolic process"/>
    <property type="evidence" value="ECO:0007669"/>
    <property type="project" value="UniProtKB-KW"/>
</dbReference>
<comment type="similarity">
    <text evidence="4">Belongs to the phospholipase A1 family.</text>
</comment>
<dbReference type="GO" id="GO:0005509">
    <property type="term" value="F:calcium ion binding"/>
    <property type="evidence" value="ECO:0007669"/>
    <property type="project" value="TreeGrafter"/>
</dbReference>
<keyword evidence="10 20" id="KW-0479">Metal-binding</keyword>
<proteinExistence type="inferred from homology"/>
<evidence type="ECO:0000256" key="20">
    <source>
        <dbReference type="PIRSR" id="PIRSR603187-2"/>
    </source>
</evidence>
<dbReference type="PANTHER" id="PTHR40457:SF1">
    <property type="entry name" value="PHOSPHOLIPASE A1"/>
    <property type="match status" value="1"/>
</dbReference>
<evidence type="ECO:0000256" key="11">
    <source>
        <dbReference type="ARBA" id="ARBA00022729"/>
    </source>
</evidence>
<evidence type="ECO:0000256" key="9">
    <source>
        <dbReference type="ARBA" id="ARBA00022692"/>
    </source>
</evidence>
<evidence type="ECO:0000256" key="8">
    <source>
        <dbReference type="ARBA" id="ARBA00022452"/>
    </source>
</evidence>
<dbReference type="eggNOG" id="COG2829">
    <property type="taxonomic scope" value="Bacteria"/>
</dbReference>
<feature type="signal peptide" evidence="21">
    <location>
        <begin position="1"/>
        <end position="21"/>
    </location>
</feature>
<dbReference type="AlphaFoldDB" id="S7VAF7"/>
<dbReference type="PANTHER" id="PTHR40457">
    <property type="entry name" value="PHOSPHOLIPASE A1"/>
    <property type="match status" value="1"/>
</dbReference>
<dbReference type="GO" id="GO:0008970">
    <property type="term" value="F:phospholipase A1 activity"/>
    <property type="evidence" value="ECO:0007669"/>
    <property type="project" value="UniProtKB-EC"/>
</dbReference>
<dbReference type="InterPro" id="IPR003187">
    <property type="entry name" value="PLipase_A1"/>
</dbReference>
<accession>S7VAF7</accession>
<reference evidence="22 23" key="1">
    <citation type="journal article" date="2013" name="Genome Announc.">
        <title>Draft genome sequences for three mercury-methylating, sulfate-reducing bacteria.</title>
        <authorList>
            <person name="Brown S.D."/>
            <person name="Hurt R.A.Jr."/>
            <person name="Gilmour C.C."/>
            <person name="Elias D.A."/>
        </authorList>
    </citation>
    <scope>NUCLEOTIDE SEQUENCE [LARGE SCALE GENOMIC DNA]</scope>
    <source>
        <strain evidence="22 23">DSM 2059</strain>
    </source>
</reference>
<dbReference type="EC" id="3.1.1.32" evidence="6"/>
<evidence type="ECO:0000313" key="23">
    <source>
        <dbReference type="Proteomes" id="UP000014977"/>
    </source>
</evidence>
<dbReference type="EC" id="3.1.1.4" evidence="7"/>
<sequence>MNPFKMMAFLLGVFLMPVVTAAENCLDMDACMTEAVRSAAEDTTIGELRRRCEACIESQRAESPPLDAERLSDEKPSPIDTRMKEEAETRQIGFALTTHRPNYVLPFVYNHSPNTSVYPGDLSEGDVDNTEVKFQVSLKYQLIDNIYKDNWHVYVAYTNLSYWQAYNSDYSSPFRDTNHEPEAWLQYDTDWELFWGIKSRMIQGGFSHQSNGRTEPFSRSWNRIFLNLVFEKENLAVSIKSWYRIPEDDEDDDNPDIDRYMGYGELNAAYKWGDNTFSLVFRNNLRSSGNKGAVELGWSFPLYKKLKGYVQYFNGYGQSILDYNDSANTIGVGLALSDIL</sequence>
<keyword evidence="9" id="KW-0812">Transmembrane</keyword>
<dbReference type="OrthoDB" id="188433at2"/>
<evidence type="ECO:0000256" key="18">
    <source>
        <dbReference type="ARBA" id="ARBA00032375"/>
    </source>
</evidence>
<comment type="catalytic activity">
    <reaction evidence="1">
        <text>a 1,2-diacyl-sn-glycero-3-phosphocholine + H2O = a 2-acyl-sn-glycero-3-phosphocholine + a fatty acid + H(+)</text>
        <dbReference type="Rhea" id="RHEA:18689"/>
        <dbReference type="ChEBI" id="CHEBI:15377"/>
        <dbReference type="ChEBI" id="CHEBI:15378"/>
        <dbReference type="ChEBI" id="CHEBI:28868"/>
        <dbReference type="ChEBI" id="CHEBI:57643"/>
        <dbReference type="ChEBI" id="CHEBI:57875"/>
        <dbReference type="EC" id="3.1.1.32"/>
    </reaction>
</comment>
<comment type="caution">
    <text evidence="22">The sequence shown here is derived from an EMBL/GenBank/DDBJ whole genome shotgun (WGS) entry which is preliminary data.</text>
</comment>
<feature type="active site" description="Proton acceptor" evidence="19">
    <location>
        <position position="208"/>
    </location>
</feature>
<evidence type="ECO:0000256" key="4">
    <source>
        <dbReference type="ARBA" id="ARBA00010525"/>
    </source>
</evidence>
<dbReference type="InterPro" id="IPR036541">
    <property type="entry name" value="PLipase_A1_sf"/>
</dbReference>
<dbReference type="SUPFAM" id="SSF56931">
    <property type="entry name" value="Outer membrane phospholipase A (OMPLA)"/>
    <property type="match status" value="1"/>
</dbReference>
<feature type="chain" id="PRO_5039911340" description="Phosphatidylcholine 1-acylhydrolase" evidence="21">
    <location>
        <begin position="22"/>
        <end position="340"/>
    </location>
</feature>
<gene>
    <name evidence="22" type="ORF">dsmv_2038</name>
</gene>
<comment type="cofactor">
    <cofactor evidence="20">
        <name>Ca(2+)</name>
        <dbReference type="ChEBI" id="CHEBI:29108"/>
    </cofactor>
    <text evidence="20">Binds 1 Ca(2+) ion per monomer.</text>
</comment>
<dbReference type="PATRIC" id="fig|1121405.3.peg.1566"/>
<organism evidence="22 23">
    <name type="scientific">Desulfococcus multivorans DSM 2059</name>
    <dbReference type="NCBI Taxonomy" id="1121405"/>
    <lineage>
        <taxon>Bacteria</taxon>
        <taxon>Pseudomonadati</taxon>
        <taxon>Thermodesulfobacteriota</taxon>
        <taxon>Desulfobacteria</taxon>
        <taxon>Desulfobacterales</taxon>
        <taxon>Desulfococcaceae</taxon>
        <taxon>Desulfococcus</taxon>
    </lineage>
</organism>
<evidence type="ECO:0000256" key="7">
    <source>
        <dbReference type="ARBA" id="ARBA00013278"/>
    </source>
</evidence>
<dbReference type="Proteomes" id="UP000014977">
    <property type="component" value="Unassembled WGS sequence"/>
</dbReference>
<evidence type="ECO:0000256" key="15">
    <source>
        <dbReference type="ARBA" id="ARBA00023098"/>
    </source>
</evidence>
<dbReference type="GO" id="GO:0009279">
    <property type="term" value="C:cell outer membrane"/>
    <property type="evidence" value="ECO:0007669"/>
    <property type="project" value="UniProtKB-SubCell"/>
</dbReference>
<evidence type="ECO:0000256" key="12">
    <source>
        <dbReference type="ARBA" id="ARBA00022801"/>
    </source>
</evidence>